<dbReference type="InterPro" id="IPR029515">
    <property type="entry name" value="Liprin"/>
</dbReference>
<feature type="coiled-coil region" evidence="4">
    <location>
        <begin position="246"/>
        <end position="525"/>
    </location>
</feature>
<dbReference type="Pfam" id="PF00536">
    <property type="entry name" value="SAM_1"/>
    <property type="match status" value="2"/>
</dbReference>
<dbReference type="InterPro" id="IPR057892">
    <property type="entry name" value="LIP-1_CC2"/>
</dbReference>
<dbReference type="InterPro" id="IPR037620">
    <property type="entry name" value="LIP-1_SAM_1"/>
</dbReference>
<dbReference type="Gene3D" id="1.10.150.50">
    <property type="entry name" value="Transcription Factor, Ets-1"/>
    <property type="match status" value="3"/>
</dbReference>
<evidence type="ECO:0000313" key="8">
    <source>
        <dbReference type="Proteomes" id="UP000274131"/>
    </source>
</evidence>
<feature type="coiled-coil region" evidence="4">
    <location>
        <begin position="43"/>
        <end position="137"/>
    </location>
</feature>
<evidence type="ECO:0000313" key="9">
    <source>
        <dbReference type="WBParaSite" id="EVEC_0000532501-mRNA-1"/>
    </source>
</evidence>
<evidence type="ECO:0000256" key="5">
    <source>
        <dbReference type="SAM" id="MobiDB-lite"/>
    </source>
</evidence>
<feature type="domain" description="SAM" evidence="6">
    <location>
        <begin position="1087"/>
        <end position="1156"/>
    </location>
</feature>
<feature type="region of interest" description="Disordered" evidence="5">
    <location>
        <begin position="794"/>
        <end position="822"/>
    </location>
</feature>
<dbReference type="GO" id="GO:0050808">
    <property type="term" value="P:synapse organization"/>
    <property type="evidence" value="ECO:0007669"/>
    <property type="project" value="TreeGrafter"/>
</dbReference>
<dbReference type="PANTHER" id="PTHR12587:SF20">
    <property type="entry name" value="LIPRIN-ALPHA, ISOFORM E"/>
    <property type="match status" value="1"/>
</dbReference>
<evidence type="ECO:0000256" key="1">
    <source>
        <dbReference type="ARBA" id="ARBA00007026"/>
    </source>
</evidence>
<comment type="similarity">
    <text evidence="1">Belongs to the liprin family. Liprin-alpha subfamily.</text>
</comment>
<feature type="domain" description="SAM" evidence="6">
    <location>
        <begin position="914"/>
        <end position="980"/>
    </location>
</feature>
<dbReference type="EMBL" id="UXUI01008011">
    <property type="protein sequence ID" value="VDD90205.1"/>
    <property type="molecule type" value="Genomic_DNA"/>
</dbReference>
<sequence>MSWNTTMMCDVMPTISEDGVEHAQRLPNGADISGDQNRIEQLMVNMLDERDKLLEQLQEAQRRIEDLSQHLKEAERDKESLRRQFDLHTQHLPGELQSVTKELAQLREQLLEKDEEIVELKAERNNTRLLLEHLECLVSRHERSLRMTVIKRQAQSPAGVSSEVEVLKALKSLFEHHKALDEKVRERLRVAMERVATLEEELNMKGDENTALKAKIAKITAEAEENAQQTGKMNGDSKVTNGGYGSAESAARLVELQETCDRLKQDLTNSLNRCNELTSRNNELEEQLSNAQKETRLGQEEATKLQNQLQEIQAQKDDQEARITTLENRCLSAQREATCLRDFSDKLEHQLANKDAAVRLNEEKVHSLQERLELAEKQLAQSLKKAESLPSVEAELQQRMEALSVAEQKQLSAEEQVQRLKKQIEERSTELERAVQREKMNEEHNQRLSSTVDKLLSESNDRLQLHLKERMQALDEKNRLTQQLENTKKLYDQAERTKDRLTRDNESLRREIEVLRNQLYSARTAQYHTRLHSSNGAILASVGAPLGNAGSVPTPQSSSSAIYGSIGVRRPHKGRVQALQEDPSKVQTLNEQEWDRLQQAHVLANVQQAFSSSLSTADVAGATLYSGMQENNALPSQDMLLPSRSLNSPPTDPHALATMLQERLDTINSEIRLIQEEKTHAERVAEQLENRARGVDLGASNNSAGLLFGLDDSPNVGSLSARSNSRSSPQHDYLVAKYNTVSKSFCSLSFITMHLLPANASTSYHQGDPYNQQFFQNHMEDEYGRYTADGISSASSIASSQDHSPGFQGGKPYKKRSTSSSGLKSLGRLFNKKVKRGSQFRVSAEQGIFNSSAYSDSEVSSGGEVGNVIGSSMPKPLVNGISSYSQNASFDRRKKKKSELLEEAMKARTPFALWNGPTVVAWLELWVGMPAWYVAACRANVKSGAIMSALSDQEIQREIGISNALHRLKLRLAIQEMVSLTSPSAPRNTQTTLAFGDMNHEWIGNEWLPSLGLGQYRSAFMECLLDARMLEHLSKRDLRTHLKMVDSFHRTSLQYGIICLRKLNYDKKLLQERRRACESANRDVLVWSNERVARWVEEIGLGTYSDHLRDSGVHGALIALDDTFDAQSLALSLQIPPQDTHARQTLQKHFAALVKECRAGAPVHYPMVNAESS</sequence>
<evidence type="ECO:0000256" key="2">
    <source>
        <dbReference type="ARBA" id="ARBA00022737"/>
    </source>
</evidence>
<dbReference type="SUPFAM" id="SSF47769">
    <property type="entry name" value="SAM/Pointed domain"/>
    <property type="match status" value="3"/>
</dbReference>
<dbReference type="CDD" id="cd09565">
    <property type="entry name" value="SAM_liprin-alpha1_2_3_4_repeat2"/>
    <property type="match status" value="1"/>
</dbReference>
<dbReference type="PANTHER" id="PTHR12587">
    <property type="entry name" value="LAR INTERACTING PROTEIN LIP -RELATED PROTEIN"/>
    <property type="match status" value="1"/>
</dbReference>
<feature type="coiled-coil region" evidence="4">
    <location>
        <begin position="181"/>
        <end position="215"/>
    </location>
</feature>
<evidence type="ECO:0000313" key="7">
    <source>
        <dbReference type="EMBL" id="VDD90205.1"/>
    </source>
</evidence>
<organism evidence="9">
    <name type="scientific">Enterobius vermicularis</name>
    <name type="common">Human pinworm</name>
    <dbReference type="NCBI Taxonomy" id="51028"/>
    <lineage>
        <taxon>Eukaryota</taxon>
        <taxon>Metazoa</taxon>
        <taxon>Ecdysozoa</taxon>
        <taxon>Nematoda</taxon>
        <taxon>Chromadorea</taxon>
        <taxon>Rhabditida</taxon>
        <taxon>Spirurina</taxon>
        <taxon>Oxyuridomorpha</taxon>
        <taxon>Oxyuroidea</taxon>
        <taxon>Oxyuridae</taxon>
        <taxon>Enterobius</taxon>
    </lineage>
</organism>
<dbReference type="OrthoDB" id="2132119at2759"/>
<keyword evidence="2" id="KW-0677">Repeat</keyword>
<keyword evidence="8" id="KW-1185">Reference proteome</keyword>
<dbReference type="Pfam" id="PF07647">
    <property type="entry name" value="SAM_2"/>
    <property type="match status" value="1"/>
</dbReference>
<feature type="coiled-coil region" evidence="4">
    <location>
        <begin position="657"/>
        <end position="691"/>
    </location>
</feature>
<dbReference type="CDD" id="cd09562">
    <property type="entry name" value="SAM_liprin-alpha1_2_3_4_repeat1"/>
    <property type="match status" value="1"/>
</dbReference>
<name>A0A158QAI5_ENTVE</name>
<dbReference type="PROSITE" id="PS50105">
    <property type="entry name" value="SAM_DOMAIN"/>
    <property type="match status" value="3"/>
</dbReference>
<dbReference type="SMART" id="SM00454">
    <property type="entry name" value="SAM"/>
    <property type="match status" value="3"/>
</dbReference>
<gene>
    <name evidence="7" type="ORF">EVEC_LOCUS4956</name>
</gene>
<reference evidence="9" key="1">
    <citation type="submission" date="2016-04" db="UniProtKB">
        <authorList>
            <consortium name="WormBaseParasite"/>
        </authorList>
    </citation>
    <scope>IDENTIFICATION</scope>
</reference>
<accession>A0A158QAI5</accession>
<dbReference type="InterPro" id="IPR037621">
    <property type="entry name" value="LIP-1_SAM_2"/>
</dbReference>
<dbReference type="STRING" id="51028.A0A158QAI5"/>
<dbReference type="WBParaSite" id="EVEC_0000532501-mRNA-1">
    <property type="protein sequence ID" value="EVEC_0000532501-mRNA-1"/>
    <property type="gene ID" value="EVEC_0000532501"/>
</dbReference>
<keyword evidence="3 4" id="KW-0175">Coiled coil</keyword>
<dbReference type="InterPro" id="IPR013761">
    <property type="entry name" value="SAM/pointed_sf"/>
</dbReference>
<dbReference type="GO" id="GO:0048786">
    <property type="term" value="C:presynaptic active zone"/>
    <property type="evidence" value="ECO:0007669"/>
    <property type="project" value="TreeGrafter"/>
</dbReference>
<reference evidence="7 8" key="2">
    <citation type="submission" date="2018-10" db="EMBL/GenBank/DDBJ databases">
        <authorList>
            <consortium name="Pathogen Informatics"/>
        </authorList>
    </citation>
    <scope>NUCLEOTIDE SEQUENCE [LARGE SCALE GENOMIC DNA]</scope>
</reference>
<dbReference type="GO" id="GO:0005737">
    <property type="term" value="C:cytoplasm"/>
    <property type="evidence" value="ECO:0007669"/>
    <property type="project" value="UniProtKB-ARBA"/>
</dbReference>
<dbReference type="InterPro" id="IPR001660">
    <property type="entry name" value="SAM"/>
</dbReference>
<dbReference type="Pfam" id="PF25526">
    <property type="entry name" value="LIP-1"/>
    <property type="match status" value="1"/>
</dbReference>
<evidence type="ECO:0000256" key="3">
    <source>
        <dbReference type="ARBA" id="ARBA00023054"/>
    </source>
</evidence>
<dbReference type="Proteomes" id="UP000274131">
    <property type="component" value="Unassembled WGS sequence"/>
</dbReference>
<dbReference type="AlphaFoldDB" id="A0A158QAI5"/>
<evidence type="ECO:0000256" key="4">
    <source>
        <dbReference type="SAM" id="Coils"/>
    </source>
</evidence>
<proteinExistence type="inferred from homology"/>
<feature type="domain" description="SAM" evidence="6">
    <location>
        <begin position="1006"/>
        <end position="1063"/>
    </location>
</feature>
<evidence type="ECO:0000259" key="6">
    <source>
        <dbReference type="PROSITE" id="PS50105"/>
    </source>
</evidence>
<protein>
    <submittedName>
        <fullName evidence="9">SAM domain-containing protein</fullName>
    </submittedName>
</protein>